<comment type="caution">
    <text evidence="3">The sequence shown here is derived from an EMBL/GenBank/DDBJ whole genome shotgun (WGS) entry which is preliminary data.</text>
</comment>
<evidence type="ECO:0000313" key="3">
    <source>
        <dbReference type="EMBL" id="MBK1834499.1"/>
    </source>
</evidence>
<evidence type="ECO:0000313" key="4">
    <source>
        <dbReference type="Proteomes" id="UP000604083"/>
    </source>
</evidence>
<feature type="chain" id="PRO_5037863704" evidence="1">
    <location>
        <begin position="27"/>
        <end position="342"/>
    </location>
</feature>
<name>A0A934VLB2_9BACT</name>
<dbReference type="AlphaFoldDB" id="A0A934VLB2"/>
<reference evidence="3" key="1">
    <citation type="submission" date="2021-01" db="EMBL/GenBank/DDBJ databases">
        <title>Modified the classification status of verrucomicrobia.</title>
        <authorList>
            <person name="Feng X."/>
        </authorList>
    </citation>
    <scope>NUCLEOTIDE SEQUENCE</scope>
    <source>
        <strain evidence="3">KCTC 12986</strain>
    </source>
</reference>
<dbReference type="PROSITE" id="PS51257">
    <property type="entry name" value="PROKAR_LIPOPROTEIN"/>
    <property type="match status" value="1"/>
</dbReference>
<evidence type="ECO:0000259" key="2">
    <source>
        <dbReference type="Pfam" id="PF07589"/>
    </source>
</evidence>
<organism evidence="3 4">
    <name type="scientific">Roseibacillus ishigakijimensis</name>
    <dbReference type="NCBI Taxonomy" id="454146"/>
    <lineage>
        <taxon>Bacteria</taxon>
        <taxon>Pseudomonadati</taxon>
        <taxon>Verrucomicrobiota</taxon>
        <taxon>Verrucomicrobiia</taxon>
        <taxon>Verrucomicrobiales</taxon>
        <taxon>Verrucomicrobiaceae</taxon>
        <taxon>Roseibacillus</taxon>
    </lineage>
</organism>
<dbReference type="Pfam" id="PF07589">
    <property type="entry name" value="PEP-CTERM"/>
    <property type="match status" value="1"/>
</dbReference>
<dbReference type="Proteomes" id="UP000604083">
    <property type="component" value="Unassembled WGS sequence"/>
</dbReference>
<feature type="domain" description="Ice-binding protein C-terminal" evidence="2">
    <location>
        <begin position="318"/>
        <end position="342"/>
    </location>
</feature>
<sequence length="342" mass="36666">MKHPLLPAIVSGTLLACSFSTLPLEAAYVAQPSEVVYYLGHFDWPDDTGLKRVTGLGSSSISNGTSAIFDSLDTAPRAPGYTGSNSIHIGRDIAYNYRTNEFYILSNTYRGSLDGSPAPFNISYQEIYTFNESFQLTNVSRIKDAGGADYQSNGISVDQRTGQVYVQRGADRSTSIYQVDPVSGASSFFASSSNNFHSFDIDPVSGQFFFEDGSEFWSANPSSGSFVVDKYLTTTSSVFADISLSPNGNLYITSASLAGSPSVDNLGLTSDLFALAESAGQPLTSSQLNSLVADRVSTSDYAPFAMTGLVVMDPNFVPIPEPSSLLALSMAGSLCLLRRKRR</sequence>
<accession>A0A934VLB2</accession>
<dbReference type="NCBIfam" id="TIGR02595">
    <property type="entry name" value="PEP_CTERM"/>
    <property type="match status" value="1"/>
</dbReference>
<dbReference type="EMBL" id="JAENIO010000025">
    <property type="protein sequence ID" value="MBK1834499.1"/>
    <property type="molecule type" value="Genomic_DNA"/>
</dbReference>
<dbReference type="RefSeq" id="WP_200391934.1">
    <property type="nucleotide sequence ID" value="NZ_JAENIO010000025.1"/>
</dbReference>
<feature type="signal peptide" evidence="1">
    <location>
        <begin position="1"/>
        <end position="26"/>
    </location>
</feature>
<keyword evidence="1" id="KW-0732">Signal</keyword>
<dbReference type="InterPro" id="IPR013424">
    <property type="entry name" value="Ice-binding_C"/>
</dbReference>
<proteinExistence type="predicted"/>
<evidence type="ECO:0000256" key="1">
    <source>
        <dbReference type="SAM" id="SignalP"/>
    </source>
</evidence>
<keyword evidence="4" id="KW-1185">Reference proteome</keyword>
<dbReference type="SUPFAM" id="SSF63829">
    <property type="entry name" value="Calcium-dependent phosphotriesterase"/>
    <property type="match status" value="1"/>
</dbReference>
<gene>
    <name evidence="3" type="ORF">JIN78_10545</name>
</gene>
<protein>
    <submittedName>
        <fullName evidence="3">PEP-CTERM sorting domain-containing protein</fullName>
    </submittedName>
</protein>